<sequence>MDKILVTLMSFWNDITNPAEKEKGATGTEYALLVAFIALIIIVGVTAFGTALSSWFSSLGTTVSGWAK</sequence>
<accession>A0ABT9IJJ0</accession>
<feature type="transmembrane region" description="Helical" evidence="1">
    <location>
        <begin position="30"/>
        <end position="56"/>
    </location>
</feature>
<evidence type="ECO:0000313" key="3">
    <source>
        <dbReference type="Proteomes" id="UP001232725"/>
    </source>
</evidence>
<proteinExistence type="predicted"/>
<comment type="caution">
    <text evidence="2">The sequence shown here is derived from an EMBL/GenBank/DDBJ whole genome shotgun (WGS) entry which is preliminary data.</text>
</comment>
<keyword evidence="1" id="KW-1133">Transmembrane helix</keyword>
<evidence type="ECO:0000256" key="1">
    <source>
        <dbReference type="SAM" id="Phobius"/>
    </source>
</evidence>
<name>A0ABT9IJJ0_9MICC</name>
<dbReference type="EMBL" id="JAVALS010000001">
    <property type="protein sequence ID" value="MDP5225764.1"/>
    <property type="molecule type" value="Genomic_DNA"/>
</dbReference>
<dbReference type="Proteomes" id="UP001232725">
    <property type="component" value="Unassembled WGS sequence"/>
</dbReference>
<dbReference type="RefSeq" id="WP_305994805.1">
    <property type="nucleotide sequence ID" value="NZ_JAVALS010000001.1"/>
</dbReference>
<organism evidence="2 3">
    <name type="scientific">Arthrobacter horti</name>
    <dbReference type="NCBI Taxonomy" id="3068273"/>
    <lineage>
        <taxon>Bacteria</taxon>
        <taxon>Bacillati</taxon>
        <taxon>Actinomycetota</taxon>
        <taxon>Actinomycetes</taxon>
        <taxon>Micrococcales</taxon>
        <taxon>Micrococcaceae</taxon>
        <taxon>Arthrobacter</taxon>
    </lineage>
</organism>
<protein>
    <submittedName>
        <fullName evidence="2">Flp family type IVb pilin</fullName>
    </submittedName>
</protein>
<dbReference type="Pfam" id="PF04964">
    <property type="entry name" value="Flp_Fap"/>
    <property type="match status" value="1"/>
</dbReference>
<keyword evidence="3" id="KW-1185">Reference proteome</keyword>
<gene>
    <name evidence="2" type="ORF">Q9R02_01165</name>
</gene>
<keyword evidence="1" id="KW-0472">Membrane</keyword>
<keyword evidence="1" id="KW-0812">Transmembrane</keyword>
<evidence type="ECO:0000313" key="2">
    <source>
        <dbReference type="EMBL" id="MDP5225764.1"/>
    </source>
</evidence>
<reference evidence="2 3" key="1">
    <citation type="submission" date="2023-08" db="EMBL/GenBank/DDBJ databases">
        <title>Arthrobacter horti sp. nov., isolated from forest soil.</title>
        <authorList>
            <person name="Park M."/>
        </authorList>
    </citation>
    <scope>NUCLEOTIDE SEQUENCE [LARGE SCALE GENOMIC DNA]</scope>
    <source>
        <strain evidence="2 3">YJM1</strain>
    </source>
</reference>
<dbReference type="InterPro" id="IPR007047">
    <property type="entry name" value="Flp_Fap"/>
</dbReference>